<proteinExistence type="predicted"/>
<keyword evidence="2" id="KW-1185">Reference proteome</keyword>
<dbReference type="KEGG" id="sclo:SCLO_1000930"/>
<protein>
    <recommendedName>
        <fullName evidence="3">Antitoxin Xre/MbcA/ParS-like toxin-binding domain-containing protein</fullName>
    </recommendedName>
</protein>
<evidence type="ECO:0000313" key="2">
    <source>
        <dbReference type="Proteomes" id="UP000218272"/>
    </source>
</evidence>
<evidence type="ECO:0000313" key="1">
    <source>
        <dbReference type="EMBL" id="BAV63133.1"/>
    </source>
</evidence>
<dbReference type="EMBL" id="AP017655">
    <property type="protein sequence ID" value="BAV63133.1"/>
    <property type="molecule type" value="Genomic_DNA"/>
</dbReference>
<sequence length="193" mass="20534">MSRPASTATVDVDSILRDRIMASADRIIKMMPPAAKAAAIGSVDVAALVFNIARGIPSVETDDPDKAEDITRAIAFKRRLIDEAGGAFDAEAVRKLLGHKTVQAVYKAARDRRLLMVEDNGAKLFPAFQFDGDTIRPAMSRILAAAPGAGGWAVLQYLVSGDGGLGDARPIDLIKGNEADVDRVIRFAGTLDD</sequence>
<dbReference type="OrthoDB" id="7510805at2"/>
<dbReference type="RefSeq" id="WP_048575815.1">
    <property type="nucleotide sequence ID" value="NZ_AP017655.1"/>
</dbReference>
<gene>
    <name evidence="1" type="ORF">SCLO_1000930</name>
</gene>
<name>A0A1E1EY04_9SPHN</name>
<accession>A0A1E1EY04</accession>
<reference evidence="1 2" key="1">
    <citation type="submission" date="2016-10" db="EMBL/GenBank/DDBJ databases">
        <title>Complete Genome Sequence of the Nonylphenol-Degrading Bacterium Sphingobium cloacae JCM 10874T.</title>
        <authorList>
            <person name="Ootsuka M."/>
            <person name="Nishizawa T."/>
            <person name="Ohta H."/>
        </authorList>
    </citation>
    <scope>NUCLEOTIDE SEQUENCE [LARGE SCALE GENOMIC DNA]</scope>
    <source>
        <strain evidence="1 2">JCM 10874</strain>
    </source>
</reference>
<organism evidence="1 2">
    <name type="scientific">Sphingobium cloacae</name>
    <dbReference type="NCBI Taxonomy" id="120107"/>
    <lineage>
        <taxon>Bacteria</taxon>
        <taxon>Pseudomonadati</taxon>
        <taxon>Pseudomonadota</taxon>
        <taxon>Alphaproteobacteria</taxon>
        <taxon>Sphingomonadales</taxon>
        <taxon>Sphingomonadaceae</taxon>
        <taxon>Sphingobium</taxon>
    </lineage>
</organism>
<dbReference type="AlphaFoldDB" id="A0A1E1EY04"/>
<dbReference type="Proteomes" id="UP000218272">
    <property type="component" value="Chromosome SCLO_1"/>
</dbReference>
<evidence type="ECO:0008006" key="3">
    <source>
        <dbReference type="Google" id="ProtNLM"/>
    </source>
</evidence>